<dbReference type="PROSITE" id="PS51918">
    <property type="entry name" value="RADICAL_SAM"/>
    <property type="match status" value="1"/>
</dbReference>
<dbReference type="EMBL" id="CP001629">
    <property type="protein sequence ID" value="ACU89377.1"/>
    <property type="molecule type" value="Genomic_DNA"/>
</dbReference>
<dbReference type="PANTHER" id="PTHR11228">
    <property type="entry name" value="RADICAL SAM DOMAIN PROTEIN"/>
    <property type="match status" value="1"/>
</dbReference>
<dbReference type="InterPro" id="IPR007197">
    <property type="entry name" value="rSAM"/>
</dbReference>
<comment type="cofactor">
    <cofactor evidence="1">
        <name>[4Fe-4S] cluster</name>
        <dbReference type="ChEBI" id="CHEBI:49883"/>
    </cofactor>
</comment>
<dbReference type="KEGG" id="dba:Dbac_1275"/>
<evidence type="ECO:0000256" key="1">
    <source>
        <dbReference type="ARBA" id="ARBA00001966"/>
    </source>
</evidence>
<accession>C7LRZ4</accession>
<dbReference type="Gene3D" id="3.20.20.70">
    <property type="entry name" value="Aldolase class I"/>
    <property type="match status" value="1"/>
</dbReference>
<dbReference type="AlphaFoldDB" id="C7LRZ4"/>
<evidence type="ECO:0000256" key="5">
    <source>
        <dbReference type="ARBA" id="ARBA00023014"/>
    </source>
</evidence>
<keyword evidence="3" id="KW-0479">Metal-binding</keyword>
<dbReference type="eggNOG" id="COG0535">
    <property type="taxonomic scope" value="Bacteria"/>
</dbReference>
<dbReference type="InterPro" id="IPR006638">
    <property type="entry name" value="Elp3/MiaA/NifB-like_rSAM"/>
</dbReference>
<dbReference type="GO" id="GO:0003824">
    <property type="term" value="F:catalytic activity"/>
    <property type="evidence" value="ECO:0007669"/>
    <property type="project" value="InterPro"/>
</dbReference>
<evidence type="ECO:0000313" key="8">
    <source>
        <dbReference type="Proteomes" id="UP000002216"/>
    </source>
</evidence>
<evidence type="ECO:0000259" key="6">
    <source>
        <dbReference type="PROSITE" id="PS51918"/>
    </source>
</evidence>
<dbReference type="Proteomes" id="UP000002216">
    <property type="component" value="Chromosome"/>
</dbReference>
<dbReference type="InterPro" id="IPR058240">
    <property type="entry name" value="rSAM_sf"/>
</dbReference>
<dbReference type="SMART" id="SM00729">
    <property type="entry name" value="Elp3"/>
    <property type="match status" value="1"/>
</dbReference>
<keyword evidence="2" id="KW-0949">S-adenosyl-L-methionine</keyword>
<dbReference type="SUPFAM" id="SSF102114">
    <property type="entry name" value="Radical SAM enzymes"/>
    <property type="match status" value="1"/>
</dbReference>
<dbReference type="HOGENOM" id="CLU_1015262_0_0_7"/>
<evidence type="ECO:0000256" key="3">
    <source>
        <dbReference type="ARBA" id="ARBA00022723"/>
    </source>
</evidence>
<protein>
    <submittedName>
        <fullName evidence="7">Radical SAM domain protein</fullName>
    </submittedName>
</protein>
<name>C7LRZ4_DESBD</name>
<evidence type="ECO:0000256" key="2">
    <source>
        <dbReference type="ARBA" id="ARBA00022691"/>
    </source>
</evidence>
<reference evidence="7 8" key="1">
    <citation type="journal article" date="2009" name="Stand. Genomic Sci.">
        <title>Complete genome sequence of Desulfomicrobium baculatum type strain (X).</title>
        <authorList>
            <person name="Copeland A."/>
            <person name="Spring S."/>
            <person name="Goker M."/>
            <person name="Schneider S."/>
            <person name="Lapidus A."/>
            <person name="Del Rio T.G."/>
            <person name="Tice H."/>
            <person name="Cheng J.F."/>
            <person name="Chen F."/>
            <person name="Nolan M."/>
            <person name="Bruce D."/>
            <person name="Goodwin L."/>
            <person name="Pitluck S."/>
            <person name="Ivanova N."/>
            <person name="Mavrommatis K."/>
            <person name="Ovchinnikova G."/>
            <person name="Pati A."/>
            <person name="Chen A."/>
            <person name="Palaniappan K."/>
            <person name="Land M."/>
            <person name="Hauser L."/>
            <person name="Chang Y.J."/>
            <person name="Jeffries C.C."/>
            <person name="Meincke L."/>
            <person name="Sims D."/>
            <person name="Brettin T."/>
            <person name="Detter J.C."/>
            <person name="Han C."/>
            <person name="Chain P."/>
            <person name="Bristow J."/>
            <person name="Eisen J.A."/>
            <person name="Markowitz V."/>
            <person name="Hugenholtz P."/>
            <person name="Kyrpides N.C."/>
            <person name="Klenk H.P."/>
            <person name="Lucas S."/>
        </authorList>
    </citation>
    <scope>NUCLEOTIDE SEQUENCE [LARGE SCALE GENOMIC DNA]</scope>
    <source>
        <strain evidence="8">DSM 4028 / VKM B-1378 / X</strain>
    </source>
</reference>
<dbReference type="GO" id="GO:0046872">
    <property type="term" value="F:metal ion binding"/>
    <property type="evidence" value="ECO:0007669"/>
    <property type="project" value="UniProtKB-KW"/>
</dbReference>
<dbReference type="InterPro" id="IPR013785">
    <property type="entry name" value="Aldolase_TIM"/>
</dbReference>
<evidence type="ECO:0000313" key="7">
    <source>
        <dbReference type="EMBL" id="ACU89377.1"/>
    </source>
</evidence>
<dbReference type="InterPro" id="IPR050377">
    <property type="entry name" value="Radical_SAM_PqqE_MftC-like"/>
</dbReference>
<dbReference type="STRING" id="525897.Dbac_1275"/>
<keyword evidence="8" id="KW-1185">Reference proteome</keyword>
<dbReference type="CDD" id="cd01335">
    <property type="entry name" value="Radical_SAM"/>
    <property type="match status" value="1"/>
</dbReference>
<dbReference type="SFLD" id="SFLDS00029">
    <property type="entry name" value="Radical_SAM"/>
    <property type="match status" value="1"/>
</dbReference>
<feature type="domain" description="Radical SAM core" evidence="6">
    <location>
        <begin position="2"/>
        <end position="215"/>
    </location>
</feature>
<dbReference type="GO" id="GO:0051536">
    <property type="term" value="F:iron-sulfur cluster binding"/>
    <property type="evidence" value="ECO:0007669"/>
    <property type="project" value="UniProtKB-KW"/>
</dbReference>
<organism evidence="7 8">
    <name type="scientific">Desulfomicrobium baculatum (strain DSM 4028 / VKM B-1378 / X)</name>
    <name type="common">Desulfovibrio baculatus</name>
    <dbReference type="NCBI Taxonomy" id="525897"/>
    <lineage>
        <taxon>Bacteria</taxon>
        <taxon>Pseudomonadati</taxon>
        <taxon>Thermodesulfobacteriota</taxon>
        <taxon>Desulfovibrionia</taxon>
        <taxon>Desulfovibrionales</taxon>
        <taxon>Desulfomicrobiaceae</taxon>
        <taxon>Desulfomicrobium</taxon>
    </lineage>
</organism>
<dbReference type="PANTHER" id="PTHR11228:SF7">
    <property type="entry name" value="PQQA PEPTIDE CYCLASE"/>
    <property type="match status" value="1"/>
</dbReference>
<keyword evidence="4" id="KW-0408">Iron</keyword>
<proteinExistence type="predicted"/>
<keyword evidence="5" id="KW-0411">Iron-sulfur</keyword>
<dbReference type="RefSeq" id="WP_015773473.1">
    <property type="nucleotide sequence ID" value="NC_013173.1"/>
</dbReference>
<dbReference type="OrthoDB" id="9763993at2"/>
<dbReference type="Pfam" id="PF04055">
    <property type="entry name" value="Radical_SAM"/>
    <property type="match status" value="1"/>
</dbReference>
<sequence length="244" mass="28145">MDNEIKNICYRITRRCNWKCHFCQAPPDAKELSTVEHLKILRRLAQQRILSLKITGGEPLLRNDLEAFIDESSGLGFNITLCSNGSMFRPSVLSRIADSQYKIKISLHSLVGNSLMEFRHVQQAIKGIERARTCGIHTSIHCITTSENRRELNSILYFATQLGVSKVTLIPLVPRGRSFLIDSQNFLHWQHVAKIAEQKKDFFPELKVSFLDLYRKKYYVLETDGCLYLQAESENQDVILHKYV</sequence>
<evidence type="ECO:0000256" key="4">
    <source>
        <dbReference type="ARBA" id="ARBA00023004"/>
    </source>
</evidence>
<gene>
    <name evidence="7" type="ordered locus">Dbac_1275</name>
</gene>
<dbReference type="SFLD" id="SFLDG01067">
    <property type="entry name" value="SPASM/twitch_domain_containing"/>
    <property type="match status" value="1"/>
</dbReference>